<reference evidence="11 12" key="1">
    <citation type="submission" date="2023-03" db="EMBL/GenBank/DDBJ databases">
        <title>Bacillus Genome Sequencing.</title>
        <authorList>
            <person name="Dunlap C."/>
        </authorList>
    </citation>
    <scope>NUCLEOTIDE SEQUENCE [LARGE SCALE GENOMIC DNA]</scope>
    <source>
        <strain evidence="11 12">NRS-1717</strain>
    </source>
</reference>
<accession>A0ABU6P056</accession>
<gene>
    <name evidence="7 11" type="primary">flgK</name>
    <name evidence="11" type="ORF">P9271_15730</name>
</gene>
<keyword evidence="11" id="KW-0966">Cell projection</keyword>
<dbReference type="InterPro" id="IPR053927">
    <property type="entry name" value="FlgK_helical"/>
</dbReference>
<keyword evidence="6 7" id="KW-0975">Bacterial flagellum</keyword>
<evidence type="ECO:0000256" key="6">
    <source>
        <dbReference type="ARBA" id="ARBA00023143"/>
    </source>
</evidence>
<dbReference type="PROSITE" id="PS00588">
    <property type="entry name" value="FLAGELLA_BB_ROD"/>
    <property type="match status" value="1"/>
</dbReference>
<evidence type="ECO:0000313" key="12">
    <source>
        <dbReference type="Proteomes" id="UP001342826"/>
    </source>
</evidence>
<dbReference type="InterPro" id="IPR001444">
    <property type="entry name" value="Flag_bb_rod_N"/>
</dbReference>
<feature type="domain" description="Flagellar hook-associated protein FlgK helical" evidence="10">
    <location>
        <begin position="102"/>
        <end position="362"/>
    </location>
</feature>
<evidence type="ECO:0000259" key="9">
    <source>
        <dbReference type="Pfam" id="PF06429"/>
    </source>
</evidence>
<dbReference type="PRINTS" id="PR01005">
    <property type="entry name" value="FLGHOOKAP1"/>
</dbReference>
<evidence type="ECO:0000259" key="10">
    <source>
        <dbReference type="Pfam" id="PF22638"/>
    </source>
</evidence>
<dbReference type="Proteomes" id="UP001342826">
    <property type="component" value="Unassembled WGS sequence"/>
</dbReference>
<evidence type="ECO:0000256" key="3">
    <source>
        <dbReference type="ARBA" id="ARBA00009677"/>
    </source>
</evidence>
<evidence type="ECO:0000313" key="11">
    <source>
        <dbReference type="EMBL" id="MED4402755.1"/>
    </source>
</evidence>
<evidence type="ECO:0000256" key="4">
    <source>
        <dbReference type="ARBA" id="ARBA00016244"/>
    </source>
</evidence>
<keyword evidence="11" id="KW-0282">Flagellum</keyword>
<feature type="domain" description="Flagellar basal body rod protein N-terminal" evidence="8">
    <location>
        <begin position="9"/>
        <end position="37"/>
    </location>
</feature>
<dbReference type="InterPro" id="IPR019776">
    <property type="entry name" value="Flagellar_basal_body_rod_CS"/>
</dbReference>
<comment type="caution">
    <text evidence="11">The sequence shown here is derived from an EMBL/GenBank/DDBJ whole genome shotgun (WGS) entry which is preliminary data.</text>
</comment>
<keyword evidence="12" id="KW-1185">Reference proteome</keyword>
<dbReference type="Pfam" id="PF22638">
    <property type="entry name" value="FlgK_D1"/>
    <property type="match status" value="1"/>
</dbReference>
<protein>
    <recommendedName>
        <fullName evidence="4 7">Flagellar hook-associated protein 1</fullName>
        <shortName evidence="7">HAP1</shortName>
    </recommendedName>
</protein>
<name>A0ABU6P056_9BACI</name>
<dbReference type="Pfam" id="PF06429">
    <property type="entry name" value="Flg_bbr_C"/>
    <property type="match status" value="1"/>
</dbReference>
<evidence type="ECO:0000259" key="8">
    <source>
        <dbReference type="Pfam" id="PF00460"/>
    </source>
</evidence>
<evidence type="ECO:0000256" key="5">
    <source>
        <dbReference type="ARBA" id="ARBA00022525"/>
    </source>
</evidence>
<organism evidence="11 12">
    <name type="scientific">Metabacillus fastidiosus</name>
    <dbReference type="NCBI Taxonomy" id="1458"/>
    <lineage>
        <taxon>Bacteria</taxon>
        <taxon>Bacillati</taxon>
        <taxon>Bacillota</taxon>
        <taxon>Bacilli</taxon>
        <taxon>Bacillales</taxon>
        <taxon>Bacillaceae</taxon>
        <taxon>Metabacillus</taxon>
    </lineage>
</organism>
<dbReference type="RefSeq" id="WP_066225615.1">
    <property type="nucleotide sequence ID" value="NZ_JARTFQ010000004.1"/>
</dbReference>
<dbReference type="SUPFAM" id="SSF64518">
    <property type="entry name" value="Phase 1 flagellin"/>
    <property type="match status" value="1"/>
</dbReference>
<evidence type="ECO:0000256" key="2">
    <source>
        <dbReference type="ARBA" id="ARBA00004613"/>
    </source>
</evidence>
<comment type="similarity">
    <text evidence="3 7">Belongs to the flagella basal body rod proteins family.</text>
</comment>
<evidence type="ECO:0000256" key="1">
    <source>
        <dbReference type="ARBA" id="ARBA00004365"/>
    </source>
</evidence>
<feature type="domain" description="Flagellar basal-body/hook protein C-terminal" evidence="9">
    <location>
        <begin position="501"/>
        <end position="540"/>
    </location>
</feature>
<dbReference type="InterPro" id="IPR002371">
    <property type="entry name" value="FlgK"/>
</dbReference>
<dbReference type="Pfam" id="PF00460">
    <property type="entry name" value="Flg_bb_rod"/>
    <property type="match status" value="1"/>
</dbReference>
<comment type="subcellular location">
    <subcellularLocation>
        <location evidence="1 7">Bacterial flagellum</location>
    </subcellularLocation>
    <subcellularLocation>
        <location evidence="2 7">Secreted</location>
    </subcellularLocation>
</comment>
<dbReference type="PANTHER" id="PTHR30033">
    <property type="entry name" value="FLAGELLAR HOOK-ASSOCIATED PROTEIN 1"/>
    <property type="match status" value="1"/>
</dbReference>
<dbReference type="InterPro" id="IPR010930">
    <property type="entry name" value="Flg_bb/hook_C_dom"/>
</dbReference>
<proteinExistence type="inferred from homology"/>
<keyword evidence="5 7" id="KW-0964">Secreted</keyword>
<keyword evidence="11" id="KW-0969">Cilium</keyword>
<dbReference type="GeneID" id="301139743"/>
<sequence length="546" mass="60128">MRSTFMGLEISKRGMFTQQSALHTTGNNISNVNTPGYSRQRINFEATTPYPSIGINRPQIPGQMGTGVEAGSVQRIREGFLDVQYRQENNKLGYWESRAQALEKMQEIMNEPSKAGLSKTLDEFWQSFHDLAVNSINEGARSVVAERGEAVAQTFNYLSTSLTQVQGDLKSELKVSVDEINSIASQINNINKQISEIEPHGYLPNELYDERDRLLDKLSTLANIKVTNHSSGGNSLKIAEGTVTVEFVDKDGKSIKGLAPFINGDTTKGPLGVQEFKIEFSDNGTDVSEDGRLVKGIKLNNVDIDINIFSKTGKISSLIESNGYFDGTDEKGIYPDMLRELDTMAFEFALQFNKVHNQGKYLVDSGNGGLKLNDPNDPNTPPINFFSFGLDSSNKEIFPVANGNVKGAAGLIRVSEKIKDSPNNIAAASGSATEDEVDNADNALALAEVKNTTFNIGTRHTTFQTYYEGLIGGMAVKTQQAERFTDNTMILRDSVDQRRQSVSAVSLDEEMTNMIQFQHAYNASARMITLQDEVLDKIINGMGMTR</sequence>
<evidence type="ECO:0000256" key="7">
    <source>
        <dbReference type="RuleBase" id="RU362065"/>
    </source>
</evidence>
<dbReference type="EMBL" id="JARTFS010000013">
    <property type="protein sequence ID" value="MED4402755.1"/>
    <property type="molecule type" value="Genomic_DNA"/>
</dbReference>
<dbReference type="NCBIfam" id="TIGR02492">
    <property type="entry name" value="flgK_ends"/>
    <property type="match status" value="1"/>
</dbReference>
<dbReference type="PANTHER" id="PTHR30033:SF1">
    <property type="entry name" value="FLAGELLAR HOOK-ASSOCIATED PROTEIN 1"/>
    <property type="match status" value="1"/>
</dbReference>